<feature type="transmembrane region" description="Helical" evidence="1">
    <location>
        <begin position="17"/>
        <end position="36"/>
    </location>
</feature>
<feature type="non-terminal residue" evidence="2">
    <location>
        <position position="297"/>
    </location>
</feature>
<sequence>MSFDSNSNENISGIKKYLPIGGLLILTISLMIYFGIEQFNNSSKTDQNSLINDLYSKTLKPIFSDKKLTKEDVLNFALYNNLPIDKKENKILEVKNDSSGNEVIEVRKTEIKENTDNYSKFVDKMELNDKQKNELDSLLEEFKQNITNTIFSDDHKTLAVDARIGLLHQVLRTEIFDFILRAKANENVANIFTESTLENFNRVIENEKNKSVRNYIFFTPDTVIQSDAEFFRGKSSQPVNKEEPSVFLPVLKVIPESDKNVGIVKKENGFSFNIDSNVVKVVLTESFLKDLDIENYD</sequence>
<keyword evidence="1" id="KW-0472">Membrane</keyword>
<dbReference type="EMBL" id="UOGD01000364">
    <property type="protein sequence ID" value="VAX27009.1"/>
    <property type="molecule type" value="Genomic_DNA"/>
</dbReference>
<evidence type="ECO:0000256" key="1">
    <source>
        <dbReference type="SAM" id="Phobius"/>
    </source>
</evidence>
<name>A0A3B1C9X3_9ZZZZ</name>
<accession>A0A3B1C9X3</accession>
<organism evidence="2">
    <name type="scientific">hydrothermal vent metagenome</name>
    <dbReference type="NCBI Taxonomy" id="652676"/>
    <lineage>
        <taxon>unclassified sequences</taxon>
        <taxon>metagenomes</taxon>
        <taxon>ecological metagenomes</taxon>
    </lineage>
</organism>
<protein>
    <submittedName>
        <fullName evidence="2">Uncharacterized protein</fullName>
    </submittedName>
</protein>
<keyword evidence="1" id="KW-1133">Transmembrane helix</keyword>
<reference evidence="2" key="1">
    <citation type="submission" date="2018-06" db="EMBL/GenBank/DDBJ databases">
        <authorList>
            <person name="Zhirakovskaya E."/>
        </authorList>
    </citation>
    <scope>NUCLEOTIDE SEQUENCE</scope>
</reference>
<gene>
    <name evidence="2" type="ORF">MNBD_IGNAVI01-20</name>
</gene>
<evidence type="ECO:0000313" key="2">
    <source>
        <dbReference type="EMBL" id="VAX27009.1"/>
    </source>
</evidence>
<proteinExistence type="predicted"/>
<dbReference type="AlphaFoldDB" id="A0A3B1C9X3"/>
<keyword evidence="1" id="KW-0812">Transmembrane</keyword>